<dbReference type="GO" id="GO:0016279">
    <property type="term" value="F:protein-lysine N-methyltransferase activity"/>
    <property type="evidence" value="ECO:0007669"/>
    <property type="project" value="TreeGrafter"/>
</dbReference>
<feature type="binding site" evidence="6">
    <location>
        <position position="171"/>
    </location>
    <ligand>
        <name>S-adenosyl-L-methionine</name>
        <dbReference type="ChEBI" id="CHEBI:59789"/>
    </ligand>
</feature>
<keyword evidence="7" id="KW-0687">Ribonucleoprotein</keyword>
<dbReference type="Pfam" id="PF06325">
    <property type="entry name" value="PrmA"/>
    <property type="match status" value="1"/>
</dbReference>
<evidence type="ECO:0000256" key="5">
    <source>
        <dbReference type="ARBA" id="ARBA00022691"/>
    </source>
</evidence>
<dbReference type="PIRSF" id="PIRSF000401">
    <property type="entry name" value="RPL11_MTase"/>
    <property type="match status" value="1"/>
</dbReference>
<evidence type="ECO:0000256" key="1">
    <source>
        <dbReference type="ARBA" id="ARBA00009741"/>
    </source>
</evidence>
<feature type="binding site" evidence="6">
    <location>
        <position position="232"/>
    </location>
    <ligand>
        <name>S-adenosyl-L-methionine</name>
        <dbReference type="ChEBI" id="CHEBI:59789"/>
    </ligand>
</feature>
<comment type="subcellular location">
    <subcellularLocation>
        <location evidence="6">Cytoplasm</location>
    </subcellularLocation>
</comment>
<evidence type="ECO:0000313" key="8">
    <source>
        <dbReference type="Proteomes" id="UP000503096"/>
    </source>
</evidence>
<dbReference type="EC" id="2.1.1.-" evidence="6"/>
<dbReference type="GO" id="GO:0005840">
    <property type="term" value="C:ribosome"/>
    <property type="evidence" value="ECO:0007669"/>
    <property type="project" value="UniProtKB-KW"/>
</dbReference>
<dbReference type="Gene3D" id="3.40.50.150">
    <property type="entry name" value="Vaccinia Virus protein VP39"/>
    <property type="match status" value="1"/>
</dbReference>
<comment type="function">
    <text evidence="6">Methylates ribosomal protein L11.</text>
</comment>
<dbReference type="InterPro" id="IPR050078">
    <property type="entry name" value="Ribosomal_L11_MeTrfase_PrmA"/>
</dbReference>
<accession>A0A6M4HFT7</accession>
<dbReference type="SUPFAM" id="SSF53335">
    <property type="entry name" value="S-adenosyl-L-methionine-dependent methyltransferases"/>
    <property type="match status" value="1"/>
</dbReference>
<dbReference type="EMBL" id="CP053073">
    <property type="protein sequence ID" value="QJR16907.1"/>
    <property type="molecule type" value="Genomic_DNA"/>
</dbReference>
<dbReference type="GO" id="GO:0032259">
    <property type="term" value="P:methylation"/>
    <property type="evidence" value="ECO:0007669"/>
    <property type="project" value="UniProtKB-KW"/>
</dbReference>
<keyword evidence="4 6" id="KW-0808">Transferase</keyword>
<proteinExistence type="inferred from homology"/>
<sequence>MAWQRVRLVVEGRHAQQLAEALEGAGALSTELTDADAGTPEESAVFGEPGSEASVWARCCVGALFAGDANAAAAIDAALDESGVPTLSAASLDRLEDADWVAETQRQFEPIRAGTKLWIVPTWHEAPDASGVNIVLDPGAAFGTGSHPTTRLVLGFLERTVSAGDNVLDYGCGSGILAIAALKLGAGSAMGVDIDPAALETARYNAARNGVTLELVPADKTLAAQYRITVANILANPLRMLAPLLATHTAPGGHIALSGILASQVDEVTLAYAPWSDLAVEGEEEGWVLLAGTRKAGC</sequence>
<dbReference type="CDD" id="cd02440">
    <property type="entry name" value="AdoMet_MTases"/>
    <property type="match status" value="1"/>
</dbReference>
<keyword evidence="7" id="KW-0689">Ribosomal protein</keyword>
<dbReference type="KEGG" id="upl:DSM104440_03743"/>
<dbReference type="GO" id="GO:0005829">
    <property type="term" value="C:cytosol"/>
    <property type="evidence" value="ECO:0007669"/>
    <property type="project" value="TreeGrafter"/>
</dbReference>
<dbReference type="InterPro" id="IPR029063">
    <property type="entry name" value="SAM-dependent_MTases_sf"/>
</dbReference>
<dbReference type="NCBIfam" id="TIGR00406">
    <property type="entry name" value="prmA"/>
    <property type="match status" value="1"/>
</dbReference>
<gene>
    <name evidence="6 7" type="primary">prmA</name>
    <name evidence="7" type="ORF">DSM104440_03743</name>
</gene>
<dbReference type="FunCoup" id="A0A6M4HFT7">
    <property type="interactions" value="457"/>
</dbReference>
<dbReference type="PANTHER" id="PTHR43648">
    <property type="entry name" value="ELECTRON TRANSFER FLAVOPROTEIN BETA SUBUNIT LYSINE METHYLTRANSFERASE"/>
    <property type="match status" value="1"/>
</dbReference>
<dbReference type="PANTHER" id="PTHR43648:SF1">
    <property type="entry name" value="ELECTRON TRANSFER FLAVOPROTEIN BETA SUBUNIT LYSINE METHYLTRANSFERASE"/>
    <property type="match status" value="1"/>
</dbReference>
<keyword evidence="5 6" id="KW-0949">S-adenosyl-L-methionine</keyword>
<dbReference type="InterPro" id="IPR004498">
    <property type="entry name" value="Ribosomal_PrmA_MeTrfase"/>
</dbReference>
<feature type="binding site" evidence="6">
    <location>
        <position position="193"/>
    </location>
    <ligand>
        <name>S-adenosyl-L-methionine</name>
        <dbReference type="ChEBI" id="CHEBI:59789"/>
    </ligand>
</feature>
<evidence type="ECO:0000256" key="6">
    <source>
        <dbReference type="HAMAP-Rule" id="MF_00735"/>
    </source>
</evidence>
<reference evidence="7 8" key="1">
    <citation type="submission" date="2020-04" db="EMBL/GenBank/DDBJ databases">
        <title>Usitatibacter rugosus gen. nov., sp. nov. and Usitatibacter palustris sp. nov., novel members of Usitatibacteraceae fam. nov. within the order Nitrosomonadales isolated from soil.</title>
        <authorList>
            <person name="Huber K.J."/>
            <person name="Neumann-Schaal M."/>
            <person name="Geppert A."/>
            <person name="Luckner M."/>
            <person name="Wanner G."/>
            <person name="Overmann J."/>
        </authorList>
    </citation>
    <scope>NUCLEOTIDE SEQUENCE [LARGE SCALE GENOMIC DNA]</scope>
    <source>
        <strain evidence="7 8">Swamp67</strain>
    </source>
</reference>
<comment type="similarity">
    <text evidence="1 6">Belongs to the methyltransferase superfamily. PrmA family.</text>
</comment>
<dbReference type="HAMAP" id="MF_00735">
    <property type="entry name" value="Methyltr_PrmA"/>
    <property type="match status" value="1"/>
</dbReference>
<organism evidence="7 8">
    <name type="scientific">Usitatibacter palustris</name>
    <dbReference type="NCBI Taxonomy" id="2732487"/>
    <lineage>
        <taxon>Bacteria</taxon>
        <taxon>Pseudomonadati</taxon>
        <taxon>Pseudomonadota</taxon>
        <taxon>Betaproteobacteria</taxon>
        <taxon>Nitrosomonadales</taxon>
        <taxon>Usitatibacteraceae</taxon>
        <taxon>Usitatibacter</taxon>
    </lineage>
</organism>
<keyword evidence="8" id="KW-1185">Reference proteome</keyword>
<keyword evidence="2 6" id="KW-0963">Cytoplasm</keyword>
<evidence type="ECO:0000256" key="2">
    <source>
        <dbReference type="ARBA" id="ARBA00022490"/>
    </source>
</evidence>
<dbReference type="Proteomes" id="UP000503096">
    <property type="component" value="Chromosome"/>
</dbReference>
<evidence type="ECO:0000313" key="7">
    <source>
        <dbReference type="EMBL" id="QJR16907.1"/>
    </source>
</evidence>
<dbReference type="InParanoid" id="A0A6M4HFT7"/>
<keyword evidence="3 6" id="KW-0489">Methyltransferase</keyword>
<dbReference type="AlphaFoldDB" id="A0A6M4HFT7"/>
<name>A0A6M4HFT7_9PROT</name>
<evidence type="ECO:0000256" key="4">
    <source>
        <dbReference type="ARBA" id="ARBA00022679"/>
    </source>
</evidence>
<feature type="binding site" evidence="6">
    <location>
        <position position="150"/>
    </location>
    <ligand>
        <name>S-adenosyl-L-methionine</name>
        <dbReference type="ChEBI" id="CHEBI:59789"/>
    </ligand>
</feature>
<evidence type="ECO:0000256" key="3">
    <source>
        <dbReference type="ARBA" id="ARBA00022603"/>
    </source>
</evidence>
<dbReference type="RefSeq" id="WP_171165419.1">
    <property type="nucleotide sequence ID" value="NZ_CP053073.1"/>
</dbReference>
<comment type="catalytic activity">
    <reaction evidence="6">
        <text>L-lysyl-[protein] + 3 S-adenosyl-L-methionine = N(6),N(6),N(6)-trimethyl-L-lysyl-[protein] + 3 S-adenosyl-L-homocysteine + 3 H(+)</text>
        <dbReference type="Rhea" id="RHEA:54192"/>
        <dbReference type="Rhea" id="RHEA-COMP:9752"/>
        <dbReference type="Rhea" id="RHEA-COMP:13826"/>
        <dbReference type="ChEBI" id="CHEBI:15378"/>
        <dbReference type="ChEBI" id="CHEBI:29969"/>
        <dbReference type="ChEBI" id="CHEBI:57856"/>
        <dbReference type="ChEBI" id="CHEBI:59789"/>
        <dbReference type="ChEBI" id="CHEBI:61961"/>
    </reaction>
</comment>
<protein>
    <recommendedName>
        <fullName evidence="6">Ribosomal protein L11 methyltransferase</fullName>
        <shortName evidence="6">L11 Mtase</shortName>
        <ecNumber evidence="6">2.1.1.-</ecNumber>
    </recommendedName>
</protein>